<reference evidence="1 2" key="1">
    <citation type="submission" date="2014-04" db="EMBL/GenBank/DDBJ databases">
        <authorList>
            <consortium name="DOE Joint Genome Institute"/>
            <person name="Kuo A."/>
            <person name="Kohler A."/>
            <person name="Nagy L.G."/>
            <person name="Floudas D."/>
            <person name="Copeland A."/>
            <person name="Barry K.W."/>
            <person name="Cichocki N."/>
            <person name="Veneault-Fourrey C."/>
            <person name="LaButti K."/>
            <person name="Lindquist E.A."/>
            <person name="Lipzen A."/>
            <person name="Lundell T."/>
            <person name="Morin E."/>
            <person name="Murat C."/>
            <person name="Sun H."/>
            <person name="Tunlid A."/>
            <person name="Henrissat B."/>
            <person name="Grigoriev I.V."/>
            <person name="Hibbett D.S."/>
            <person name="Martin F."/>
            <person name="Nordberg H.P."/>
            <person name="Cantor M.N."/>
            <person name="Hua S.X."/>
        </authorList>
    </citation>
    <scope>NUCLEOTIDE SEQUENCE [LARGE SCALE GENOMIC DNA]</scope>
    <source>
        <strain evidence="1 2">Foug A</strain>
    </source>
</reference>
<dbReference type="AlphaFoldDB" id="A0A0C2Z006"/>
<dbReference type="EMBL" id="KN822140">
    <property type="protein sequence ID" value="KIM55138.1"/>
    <property type="molecule type" value="Genomic_DNA"/>
</dbReference>
<feature type="non-terminal residue" evidence="1">
    <location>
        <position position="1"/>
    </location>
</feature>
<reference evidence="2" key="2">
    <citation type="submission" date="2015-01" db="EMBL/GenBank/DDBJ databases">
        <title>Evolutionary Origins and Diversification of the Mycorrhizal Mutualists.</title>
        <authorList>
            <consortium name="DOE Joint Genome Institute"/>
            <consortium name="Mycorrhizal Genomics Consortium"/>
            <person name="Kohler A."/>
            <person name="Kuo A."/>
            <person name="Nagy L.G."/>
            <person name="Floudas D."/>
            <person name="Copeland A."/>
            <person name="Barry K.W."/>
            <person name="Cichocki N."/>
            <person name="Veneault-Fourrey C."/>
            <person name="LaButti K."/>
            <person name="Lindquist E.A."/>
            <person name="Lipzen A."/>
            <person name="Lundell T."/>
            <person name="Morin E."/>
            <person name="Murat C."/>
            <person name="Riley R."/>
            <person name="Ohm R."/>
            <person name="Sun H."/>
            <person name="Tunlid A."/>
            <person name="Henrissat B."/>
            <person name="Grigoriev I.V."/>
            <person name="Hibbett D.S."/>
            <person name="Martin F."/>
        </authorList>
    </citation>
    <scope>NUCLEOTIDE SEQUENCE [LARGE SCALE GENOMIC DNA]</scope>
    <source>
        <strain evidence="2">Foug A</strain>
    </source>
</reference>
<evidence type="ECO:0000313" key="1">
    <source>
        <dbReference type="EMBL" id="KIM55138.1"/>
    </source>
</evidence>
<gene>
    <name evidence="1" type="ORF">SCLCIDRAFT_135312</name>
</gene>
<name>A0A0C2Z006_9AGAM</name>
<dbReference type="STRING" id="1036808.A0A0C2Z006"/>
<dbReference type="OrthoDB" id="3253684at2759"/>
<sequence>RQHRIWLINRQAAAIGTEMCMDLGDWIKRRLRCGVQEQGELAQDQIEECGVQVKELENQWASQKDSQLCFNELDAPAQLKKELDTVLSLQANVNTIKKAIQTAKSAMEKESIFDATLAALDGLERTHDHLIAKVDVLYGSLNVQTKFPELDGISLDFIRTLLLARDLKINIHKRAISSFFEWDKLDRAMGGAQKALGNSSTSLETCVLI</sequence>
<evidence type="ECO:0000313" key="2">
    <source>
        <dbReference type="Proteomes" id="UP000053989"/>
    </source>
</evidence>
<keyword evidence="2" id="KW-1185">Reference proteome</keyword>
<dbReference type="HOGENOM" id="CLU_114232_0_0_1"/>
<dbReference type="Proteomes" id="UP000053989">
    <property type="component" value="Unassembled WGS sequence"/>
</dbReference>
<proteinExistence type="predicted"/>
<protein>
    <submittedName>
        <fullName evidence="1">Uncharacterized protein</fullName>
    </submittedName>
</protein>
<dbReference type="InParanoid" id="A0A0C2Z006"/>
<organism evidence="1 2">
    <name type="scientific">Scleroderma citrinum Foug A</name>
    <dbReference type="NCBI Taxonomy" id="1036808"/>
    <lineage>
        <taxon>Eukaryota</taxon>
        <taxon>Fungi</taxon>
        <taxon>Dikarya</taxon>
        <taxon>Basidiomycota</taxon>
        <taxon>Agaricomycotina</taxon>
        <taxon>Agaricomycetes</taxon>
        <taxon>Agaricomycetidae</taxon>
        <taxon>Boletales</taxon>
        <taxon>Sclerodermatineae</taxon>
        <taxon>Sclerodermataceae</taxon>
        <taxon>Scleroderma</taxon>
    </lineage>
</organism>
<accession>A0A0C2Z006</accession>